<sequence length="73" mass="7849">MSSEMNAPITSRNLVRISGYGYRESIQIQQSLNSSLGDVLPVGLIGANLTLSRFGSAHLKRMNTAPSTGVRLD</sequence>
<protein>
    <submittedName>
        <fullName evidence="1">Uncharacterized protein</fullName>
    </submittedName>
</protein>
<gene>
    <name evidence="1" type="ORF">E2F50_12250</name>
</gene>
<dbReference type="Proteomes" id="UP000295238">
    <property type="component" value="Unassembled WGS sequence"/>
</dbReference>
<accession>A0A4R5UGV4</accession>
<reference evidence="1 2" key="1">
    <citation type="submission" date="2019-03" db="EMBL/GenBank/DDBJ databases">
        <title>Rhizobium sp. nov., an bacterium isolated from biocrust in Mu Us Desert.</title>
        <authorList>
            <person name="Lixiong L."/>
        </authorList>
    </citation>
    <scope>NUCLEOTIDE SEQUENCE [LARGE SCALE GENOMIC DNA]</scope>
    <source>
        <strain evidence="1 2">SPY-1</strain>
    </source>
</reference>
<evidence type="ECO:0000313" key="2">
    <source>
        <dbReference type="Proteomes" id="UP000295238"/>
    </source>
</evidence>
<dbReference type="OrthoDB" id="8372211at2"/>
<name>A0A4R5UGV4_9HYPH</name>
<dbReference type="AlphaFoldDB" id="A0A4R5UGV4"/>
<evidence type="ECO:0000313" key="1">
    <source>
        <dbReference type="EMBL" id="TDK35036.1"/>
    </source>
</evidence>
<organism evidence="1 2">
    <name type="scientific">Rhizobium deserti</name>
    <dbReference type="NCBI Taxonomy" id="2547961"/>
    <lineage>
        <taxon>Bacteria</taxon>
        <taxon>Pseudomonadati</taxon>
        <taxon>Pseudomonadota</taxon>
        <taxon>Alphaproteobacteria</taxon>
        <taxon>Hyphomicrobiales</taxon>
        <taxon>Rhizobiaceae</taxon>
        <taxon>Rhizobium/Agrobacterium group</taxon>
        <taxon>Rhizobium</taxon>
    </lineage>
</organism>
<dbReference type="RefSeq" id="WP_133316459.1">
    <property type="nucleotide sequence ID" value="NZ_SMTL01000003.1"/>
</dbReference>
<proteinExistence type="predicted"/>
<keyword evidence="2" id="KW-1185">Reference proteome</keyword>
<comment type="caution">
    <text evidence="1">The sequence shown here is derived from an EMBL/GenBank/DDBJ whole genome shotgun (WGS) entry which is preliminary data.</text>
</comment>
<dbReference type="EMBL" id="SMTL01000003">
    <property type="protein sequence ID" value="TDK35036.1"/>
    <property type="molecule type" value="Genomic_DNA"/>
</dbReference>